<dbReference type="AlphaFoldDB" id="M0NR42"/>
<dbReference type="InterPro" id="IPR036890">
    <property type="entry name" value="HATPase_C_sf"/>
</dbReference>
<keyword evidence="4" id="KW-0808">Transferase</keyword>
<evidence type="ECO:0000313" key="9">
    <source>
        <dbReference type="Proteomes" id="UP000011546"/>
    </source>
</evidence>
<dbReference type="PRINTS" id="PR00344">
    <property type="entry name" value="BCTRLSENSOR"/>
</dbReference>
<keyword evidence="9" id="KW-1185">Reference proteome</keyword>
<reference evidence="8 9" key="1">
    <citation type="journal article" date="2014" name="PLoS Genet.">
        <title>Phylogenetically driven sequencing of extremely halophilic archaea reveals strategies for static and dynamic osmo-response.</title>
        <authorList>
            <person name="Becker E.A."/>
            <person name="Seitzer P.M."/>
            <person name="Tritt A."/>
            <person name="Larsen D."/>
            <person name="Krusor M."/>
            <person name="Yao A.I."/>
            <person name="Wu D."/>
            <person name="Madern D."/>
            <person name="Eisen J.A."/>
            <person name="Darling A.E."/>
            <person name="Facciotti M.T."/>
        </authorList>
    </citation>
    <scope>NUCLEOTIDE SEQUENCE [LARGE SCALE GENOMIC DNA]</scope>
    <source>
        <strain evidence="8 9">JCM 14978</strain>
    </source>
</reference>
<dbReference type="SUPFAM" id="SSF55874">
    <property type="entry name" value="ATPase domain of HSP90 chaperone/DNA topoisomerase II/histidine kinase"/>
    <property type="match status" value="1"/>
</dbReference>
<dbReference type="CDD" id="cd00082">
    <property type="entry name" value="HisKA"/>
    <property type="match status" value="1"/>
</dbReference>
<evidence type="ECO:0000313" key="8">
    <source>
        <dbReference type="EMBL" id="EMA60058.1"/>
    </source>
</evidence>
<gene>
    <name evidence="8" type="ORF">C468_13776</name>
</gene>
<dbReference type="PATRIC" id="fig|1230456.3.peg.2740"/>
<dbReference type="InterPro" id="IPR004358">
    <property type="entry name" value="Sig_transdc_His_kin-like_C"/>
</dbReference>
<dbReference type="InterPro" id="IPR050736">
    <property type="entry name" value="Sensor_HK_Regulatory"/>
</dbReference>
<dbReference type="InterPro" id="IPR005467">
    <property type="entry name" value="His_kinase_dom"/>
</dbReference>
<dbReference type="RefSeq" id="WP_008849424.1">
    <property type="nucleotide sequence ID" value="NZ_AOJH01000082.1"/>
</dbReference>
<dbReference type="EMBL" id="AOJH01000082">
    <property type="protein sequence ID" value="EMA60058.1"/>
    <property type="molecule type" value="Genomic_DNA"/>
</dbReference>
<evidence type="ECO:0000256" key="3">
    <source>
        <dbReference type="ARBA" id="ARBA00022553"/>
    </source>
</evidence>
<dbReference type="Gene3D" id="3.30.565.10">
    <property type="entry name" value="Histidine kinase-like ATPase, C-terminal domain"/>
    <property type="match status" value="1"/>
</dbReference>
<evidence type="ECO:0000256" key="1">
    <source>
        <dbReference type="ARBA" id="ARBA00000085"/>
    </source>
</evidence>
<dbReference type="GO" id="GO:0000155">
    <property type="term" value="F:phosphorelay sensor kinase activity"/>
    <property type="evidence" value="ECO:0007669"/>
    <property type="project" value="InterPro"/>
</dbReference>
<proteinExistence type="predicted"/>
<dbReference type="Pfam" id="PF02518">
    <property type="entry name" value="HATPase_c"/>
    <property type="match status" value="1"/>
</dbReference>
<dbReference type="PROSITE" id="PS50109">
    <property type="entry name" value="HIS_KIN"/>
    <property type="match status" value="1"/>
</dbReference>
<comment type="caution">
    <text evidence="8">The sequence shown here is derived from an EMBL/GenBank/DDBJ whole genome shotgun (WGS) entry which is preliminary data.</text>
</comment>
<dbReference type="InterPro" id="IPR003594">
    <property type="entry name" value="HATPase_dom"/>
</dbReference>
<keyword evidence="3" id="KW-0597">Phosphoprotein</keyword>
<dbReference type="PANTHER" id="PTHR43711">
    <property type="entry name" value="TWO-COMPONENT HISTIDINE KINASE"/>
    <property type="match status" value="1"/>
</dbReference>
<dbReference type="PANTHER" id="PTHR43711:SF1">
    <property type="entry name" value="HISTIDINE KINASE 1"/>
    <property type="match status" value="1"/>
</dbReference>
<dbReference type="STRING" id="1230456.C468_13776"/>
<evidence type="ECO:0000256" key="5">
    <source>
        <dbReference type="ARBA" id="ARBA00022777"/>
    </source>
</evidence>
<dbReference type="SUPFAM" id="SSF47384">
    <property type="entry name" value="Homodimeric domain of signal transducing histidine kinase"/>
    <property type="match status" value="1"/>
</dbReference>
<dbReference type="InterPro" id="IPR036097">
    <property type="entry name" value="HisK_dim/P_sf"/>
</dbReference>
<evidence type="ECO:0000256" key="6">
    <source>
        <dbReference type="ARBA" id="ARBA00023012"/>
    </source>
</evidence>
<organism evidence="8 9">
    <name type="scientific">Halorubrum kocurii JCM 14978</name>
    <dbReference type="NCBI Taxonomy" id="1230456"/>
    <lineage>
        <taxon>Archaea</taxon>
        <taxon>Methanobacteriati</taxon>
        <taxon>Methanobacteriota</taxon>
        <taxon>Stenosarchaea group</taxon>
        <taxon>Halobacteria</taxon>
        <taxon>Halobacteriales</taxon>
        <taxon>Haloferacaceae</taxon>
        <taxon>Halorubrum</taxon>
    </lineage>
</organism>
<comment type="catalytic activity">
    <reaction evidence="1">
        <text>ATP + protein L-histidine = ADP + protein N-phospho-L-histidine.</text>
        <dbReference type="EC" id="2.7.13.3"/>
    </reaction>
</comment>
<evidence type="ECO:0000256" key="2">
    <source>
        <dbReference type="ARBA" id="ARBA00012438"/>
    </source>
</evidence>
<dbReference type="EC" id="2.7.13.3" evidence="2"/>
<dbReference type="Gene3D" id="1.10.287.130">
    <property type="match status" value="1"/>
</dbReference>
<dbReference type="Proteomes" id="UP000011546">
    <property type="component" value="Unassembled WGS sequence"/>
</dbReference>
<evidence type="ECO:0000256" key="4">
    <source>
        <dbReference type="ARBA" id="ARBA00022679"/>
    </source>
</evidence>
<keyword evidence="5 8" id="KW-0418">Kinase</keyword>
<sequence length="207" mass="22058">MSHDLRNPLNVAQGRLALAQSGGDLGHVDVAADAVDRTFELIDDLLVLARQGTRPEKLERVPLSELVDQCWANVATGDATLVVDSDQRVLAHPGRLKQLLENLFRNAVDHGGDDTTVAVGDIAPMYTTTRAETDLPSGFYVEDDGPGIDPEERDRVFEMGYTTVGDGTGFGLNIAKGVADAHGWEIAVSEGTRGGARFEVTGVGTDS</sequence>
<evidence type="ECO:0000259" key="7">
    <source>
        <dbReference type="PROSITE" id="PS50109"/>
    </source>
</evidence>
<feature type="domain" description="Histidine kinase" evidence="7">
    <location>
        <begin position="1"/>
        <end position="201"/>
    </location>
</feature>
<accession>M0NR42</accession>
<dbReference type="Pfam" id="PF00512">
    <property type="entry name" value="HisKA"/>
    <property type="match status" value="1"/>
</dbReference>
<dbReference type="InterPro" id="IPR003661">
    <property type="entry name" value="HisK_dim/P_dom"/>
</dbReference>
<protein>
    <recommendedName>
        <fullName evidence="2">histidine kinase</fullName>
        <ecNumber evidence="2">2.7.13.3</ecNumber>
    </recommendedName>
</protein>
<name>M0NR42_9EURY</name>
<dbReference type="SMART" id="SM00387">
    <property type="entry name" value="HATPase_c"/>
    <property type="match status" value="1"/>
</dbReference>
<keyword evidence="6" id="KW-0902">Two-component regulatory system</keyword>